<evidence type="ECO:0008006" key="4">
    <source>
        <dbReference type="Google" id="ProtNLM"/>
    </source>
</evidence>
<organism evidence="2 3">
    <name type="scientific">Mesonia mobilis</name>
    <dbReference type="NCBI Taxonomy" id="369791"/>
    <lineage>
        <taxon>Bacteria</taxon>
        <taxon>Pseudomonadati</taxon>
        <taxon>Bacteroidota</taxon>
        <taxon>Flavobacteriia</taxon>
        <taxon>Flavobacteriales</taxon>
        <taxon>Flavobacteriaceae</taxon>
        <taxon>Mesonia</taxon>
    </lineage>
</organism>
<name>A0ABQ3BZP6_9FLAO</name>
<sequence length="190" mass="22505">MKNFLLLSLLVFSSLSAFSQNAEYNIDYFYEGYIITNDGEEKRGFIQYLDESDRYEKVLFKAEKRGKKEKFKPKDIKAYHVADVTYHAVKYEDIPFKNEKFLILEKEGCLNQYYYRKYNNEDRAWETEVILKNDEKAISTQKFIMGFASKMAEMVKSNEELAQKVRNKEKGYGLFKLEAIVDEFNANCNE</sequence>
<comment type="caution">
    <text evidence="2">The sequence shown here is derived from an EMBL/GenBank/DDBJ whole genome shotgun (WGS) entry which is preliminary data.</text>
</comment>
<evidence type="ECO:0000313" key="3">
    <source>
        <dbReference type="Proteomes" id="UP000615593"/>
    </source>
</evidence>
<dbReference type="GeneID" id="94370117"/>
<dbReference type="Proteomes" id="UP000615593">
    <property type="component" value="Unassembled WGS sequence"/>
</dbReference>
<feature type="signal peptide" evidence="1">
    <location>
        <begin position="1"/>
        <end position="22"/>
    </location>
</feature>
<dbReference type="RefSeq" id="WP_027886262.1">
    <property type="nucleotide sequence ID" value="NZ_BMWY01000007.1"/>
</dbReference>
<feature type="chain" id="PRO_5047322757" description="DUF4468 domain-containing protein" evidence="1">
    <location>
        <begin position="23"/>
        <end position="190"/>
    </location>
</feature>
<evidence type="ECO:0000256" key="1">
    <source>
        <dbReference type="SAM" id="SignalP"/>
    </source>
</evidence>
<reference evidence="3" key="1">
    <citation type="journal article" date="2019" name="Int. J. Syst. Evol. Microbiol.">
        <title>The Global Catalogue of Microorganisms (GCM) 10K type strain sequencing project: providing services to taxonomists for standard genome sequencing and annotation.</title>
        <authorList>
            <consortium name="The Broad Institute Genomics Platform"/>
            <consortium name="The Broad Institute Genome Sequencing Center for Infectious Disease"/>
            <person name="Wu L."/>
            <person name="Ma J."/>
        </authorList>
    </citation>
    <scope>NUCLEOTIDE SEQUENCE [LARGE SCALE GENOMIC DNA]</scope>
    <source>
        <strain evidence="3">KCTC 12708</strain>
    </source>
</reference>
<dbReference type="EMBL" id="BMWY01000007">
    <property type="protein sequence ID" value="GGZ62126.1"/>
    <property type="molecule type" value="Genomic_DNA"/>
</dbReference>
<accession>A0ABQ3BZP6</accession>
<proteinExistence type="predicted"/>
<gene>
    <name evidence="2" type="ORF">GCM10008088_24540</name>
</gene>
<evidence type="ECO:0000313" key="2">
    <source>
        <dbReference type="EMBL" id="GGZ62126.1"/>
    </source>
</evidence>
<keyword evidence="1" id="KW-0732">Signal</keyword>
<keyword evidence="3" id="KW-1185">Reference proteome</keyword>
<protein>
    <recommendedName>
        <fullName evidence="4">DUF4468 domain-containing protein</fullName>
    </recommendedName>
</protein>